<dbReference type="SUPFAM" id="SSF117281">
    <property type="entry name" value="Kelch motif"/>
    <property type="match status" value="1"/>
</dbReference>
<evidence type="ECO:0000313" key="3">
    <source>
        <dbReference type="EMBL" id="GAA4815066.1"/>
    </source>
</evidence>
<dbReference type="InterPro" id="IPR015915">
    <property type="entry name" value="Kelch-typ_b-propeller"/>
</dbReference>
<dbReference type="InterPro" id="IPR006652">
    <property type="entry name" value="Kelch_1"/>
</dbReference>
<evidence type="ECO:0000256" key="1">
    <source>
        <dbReference type="ARBA" id="ARBA00022441"/>
    </source>
</evidence>
<protein>
    <submittedName>
        <fullName evidence="3">Kelch repeat-containing protein</fullName>
    </submittedName>
</protein>
<dbReference type="PANTHER" id="PTHR46344">
    <property type="entry name" value="OS02G0202900 PROTEIN"/>
    <property type="match status" value="1"/>
</dbReference>
<gene>
    <name evidence="3" type="ORF">GCM10023330_23730</name>
</gene>
<sequence>MVTANSPSARHECGFIEVNGLFYLIGGRGIKHIDIYDNTTTAWQKGSEPPIEIHHFQAVNYGKDIYIMGAMTGKYPHETPLDRILIYKIEENSWVWGQSIPESRRRGSAGVVVKGDYAYVISGITDGHWSGHVPWLDKYNFKTGEWTVLEDAPRPRDHFHAAIKQGKIYCASGRNSSAKTNETFSLTIPEVDVYDINKNQWKTLPESSHIPTQRAGASSLIKNGYLMIIGGESSKQEMAHNEIEELDLSTGKWSTVGNLINGRHGTQAVIYDNKIYIVAGSGKRGGKPELSTLEVFSR</sequence>
<keyword evidence="4" id="KW-1185">Reference proteome</keyword>
<proteinExistence type="predicted"/>
<comment type="caution">
    <text evidence="3">The sequence shown here is derived from an EMBL/GenBank/DDBJ whole genome shotgun (WGS) entry which is preliminary data.</text>
</comment>
<dbReference type="Gene3D" id="2.120.10.80">
    <property type="entry name" value="Kelch-type beta propeller"/>
    <property type="match status" value="2"/>
</dbReference>
<dbReference type="Proteomes" id="UP001501433">
    <property type="component" value="Unassembled WGS sequence"/>
</dbReference>
<keyword evidence="1" id="KW-0880">Kelch repeat</keyword>
<name>A0ABP9CNG9_9FLAO</name>
<dbReference type="Pfam" id="PF24681">
    <property type="entry name" value="Kelch_KLHDC2_KLHL20_DRC7"/>
    <property type="match status" value="1"/>
</dbReference>
<keyword evidence="2" id="KW-0677">Repeat</keyword>
<dbReference type="SMART" id="SM00612">
    <property type="entry name" value="Kelch"/>
    <property type="match status" value="2"/>
</dbReference>
<organism evidence="3 4">
    <name type="scientific">Litoribaculum gwangyangense</name>
    <dbReference type="NCBI Taxonomy" id="1130722"/>
    <lineage>
        <taxon>Bacteria</taxon>
        <taxon>Pseudomonadati</taxon>
        <taxon>Bacteroidota</taxon>
        <taxon>Flavobacteriia</taxon>
        <taxon>Flavobacteriales</taxon>
        <taxon>Flavobacteriaceae</taxon>
        <taxon>Litoribaculum</taxon>
    </lineage>
</organism>
<evidence type="ECO:0000256" key="2">
    <source>
        <dbReference type="ARBA" id="ARBA00022737"/>
    </source>
</evidence>
<evidence type="ECO:0000313" key="4">
    <source>
        <dbReference type="Proteomes" id="UP001501433"/>
    </source>
</evidence>
<dbReference type="PANTHER" id="PTHR46344:SF27">
    <property type="entry name" value="KELCH REPEAT SUPERFAMILY PROTEIN"/>
    <property type="match status" value="1"/>
</dbReference>
<accession>A0ABP9CNG9</accession>
<reference evidence="4" key="1">
    <citation type="journal article" date="2019" name="Int. J. Syst. Evol. Microbiol.">
        <title>The Global Catalogue of Microorganisms (GCM) 10K type strain sequencing project: providing services to taxonomists for standard genome sequencing and annotation.</title>
        <authorList>
            <consortium name="The Broad Institute Genomics Platform"/>
            <consortium name="The Broad Institute Genome Sequencing Center for Infectious Disease"/>
            <person name="Wu L."/>
            <person name="Ma J."/>
        </authorList>
    </citation>
    <scope>NUCLEOTIDE SEQUENCE [LARGE SCALE GENOMIC DNA]</scope>
    <source>
        <strain evidence="4">JCM 18325</strain>
    </source>
</reference>
<dbReference type="EMBL" id="BAABJW010000004">
    <property type="protein sequence ID" value="GAA4815066.1"/>
    <property type="molecule type" value="Genomic_DNA"/>
</dbReference>